<dbReference type="GO" id="GO:0016887">
    <property type="term" value="F:ATP hydrolysis activity"/>
    <property type="evidence" value="ECO:0007669"/>
    <property type="project" value="InterPro"/>
</dbReference>
<keyword evidence="3 5" id="KW-0067">ATP-binding</keyword>
<dbReference type="Gene3D" id="3.40.50.300">
    <property type="entry name" value="P-loop containing nucleotide triphosphate hydrolases"/>
    <property type="match status" value="1"/>
</dbReference>
<dbReference type="PANTHER" id="PTHR24220:SF86">
    <property type="entry name" value="ABC TRANSPORTER ABCH.1"/>
    <property type="match status" value="1"/>
</dbReference>
<accession>A0A2H5X945</accession>
<dbReference type="EC" id="3.6.3.-" evidence="5"/>
<reference evidence="6" key="1">
    <citation type="submission" date="2017-09" db="EMBL/GenBank/DDBJ databases">
        <title>Metaegenomics of thermophilic ammonia-oxidizing enrichment culture.</title>
        <authorList>
            <person name="Kato S."/>
            <person name="Suzuki K."/>
        </authorList>
    </citation>
    <scope>NUCLEOTIDE SEQUENCE [LARGE SCALE GENOMIC DNA]</scope>
</reference>
<dbReference type="GO" id="GO:0005524">
    <property type="term" value="F:ATP binding"/>
    <property type="evidence" value="ECO:0007669"/>
    <property type="project" value="UniProtKB-KW"/>
</dbReference>
<gene>
    <name evidence="5" type="primary">yknY_1</name>
    <name evidence="5" type="ORF">HRbin17_00190</name>
</gene>
<dbReference type="InterPro" id="IPR015854">
    <property type="entry name" value="ABC_transpr_LolD-like"/>
</dbReference>
<dbReference type="PROSITE" id="PS50893">
    <property type="entry name" value="ABC_TRANSPORTER_2"/>
    <property type="match status" value="1"/>
</dbReference>
<dbReference type="EMBL" id="BEHT01000002">
    <property type="protein sequence ID" value="GBC97701.1"/>
    <property type="molecule type" value="Genomic_DNA"/>
</dbReference>
<dbReference type="Proteomes" id="UP000236173">
    <property type="component" value="Unassembled WGS sequence"/>
</dbReference>
<dbReference type="GO" id="GO:0005886">
    <property type="term" value="C:plasma membrane"/>
    <property type="evidence" value="ECO:0007669"/>
    <property type="project" value="TreeGrafter"/>
</dbReference>
<evidence type="ECO:0000256" key="1">
    <source>
        <dbReference type="ARBA" id="ARBA00022448"/>
    </source>
</evidence>
<evidence type="ECO:0000313" key="6">
    <source>
        <dbReference type="Proteomes" id="UP000236173"/>
    </source>
</evidence>
<name>A0A2H5X945_9BACT</name>
<dbReference type="PANTHER" id="PTHR24220">
    <property type="entry name" value="IMPORT ATP-BINDING PROTEIN"/>
    <property type="match status" value="1"/>
</dbReference>
<dbReference type="SMART" id="SM00382">
    <property type="entry name" value="AAA"/>
    <property type="match status" value="1"/>
</dbReference>
<evidence type="ECO:0000256" key="3">
    <source>
        <dbReference type="ARBA" id="ARBA00022840"/>
    </source>
</evidence>
<feature type="domain" description="ABC transporter" evidence="4">
    <location>
        <begin position="6"/>
        <end position="241"/>
    </location>
</feature>
<keyword evidence="2" id="KW-0547">Nucleotide-binding</keyword>
<dbReference type="InterPro" id="IPR017871">
    <property type="entry name" value="ABC_transporter-like_CS"/>
</dbReference>
<dbReference type="GO" id="GO:0022857">
    <property type="term" value="F:transmembrane transporter activity"/>
    <property type="evidence" value="ECO:0007669"/>
    <property type="project" value="TreeGrafter"/>
</dbReference>
<dbReference type="PROSITE" id="PS00211">
    <property type="entry name" value="ABC_TRANSPORTER_1"/>
    <property type="match status" value="1"/>
</dbReference>
<dbReference type="SUPFAM" id="SSF52540">
    <property type="entry name" value="P-loop containing nucleoside triphosphate hydrolases"/>
    <property type="match status" value="1"/>
</dbReference>
<dbReference type="InterPro" id="IPR003593">
    <property type="entry name" value="AAA+_ATPase"/>
</dbReference>
<dbReference type="CDD" id="cd03255">
    <property type="entry name" value="ABC_MJ0796_LolCDE_FtsE"/>
    <property type="match status" value="1"/>
</dbReference>
<proteinExistence type="predicted"/>
<dbReference type="InterPro" id="IPR027417">
    <property type="entry name" value="P-loop_NTPase"/>
</dbReference>
<keyword evidence="5" id="KW-0378">Hydrolase</keyword>
<comment type="caution">
    <text evidence="5">The sequence shown here is derived from an EMBL/GenBank/DDBJ whole genome shotgun (WGS) entry which is preliminary data.</text>
</comment>
<evidence type="ECO:0000313" key="5">
    <source>
        <dbReference type="EMBL" id="GBC97701.1"/>
    </source>
</evidence>
<sequence length="241" mass="26919">MDNALIEVVDLHKEYRLGEVTVPALRGVTLTIQRGEFVAIMGPSGSGKSTFMHIIGCLDKPTGGIYRLEGVDVAQMDDDELADIRNRKIGFIFQQFNLLPRLNALQNVMLPMVYAGVPRKEREERAAYLLERVGLADRMHHYPTQMSGGQQQRVAIARALANDPAVIMGDEPTGNLDTRTSEEIMALLQDLHREGRTIIIVTHEPDIARHCHRIVRFRDGKVVRDEPVAEPVDAHAILATL</sequence>
<dbReference type="InterPro" id="IPR017911">
    <property type="entry name" value="MacB-like_ATP-bd"/>
</dbReference>
<evidence type="ECO:0000256" key="2">
    <source>
        <dbReference type="ARBA" id="ARBA00022741"/>
    </source>
</evidence>
<dbReference type="GO" id="GO:0098796">
    <property type="term" value="C:membrane protein complex"/>
    <property type="evidence" value="ECO:0007669"/>
    <property type="project" value="UniProtKB-ARBA"/>
</dbReference>
<protein>
    <submittedName>
        <fullName evidence="5">Putative ABC transporter ATP-binding protein YknY</fullName>
        <ecNumber evidence="5">3.6.3.-</ecNumber>
    </submittedName>
</protein>
<keyword evidence="1" id="KW-0813">Transport</keyword>
<evidence type="ECO:0000259" key="4">
    <source>
        <dbReference type="PROSITE" id="PS50893"/>
    </source>
</evidence>
<dbReference type="Pfam" id="PF00005">
    <property type="entry name" value="ABC_tran"/>
    <property type="match status" value="1"/>
</dbReference>
<dbReference type="AlphaFoldDB" id="A0A2H5X945"/>
<dbReference type="InterPro" id="IPR003439">
    <property type="entry name" value="ABC_transporter-like_ATP-bd"/>
</dbReference>
<dbReference type="FunFam" id="3.40.50.300:FF:000032">
    <property type="entry name" value="Export ABC transporter ATP-binding protein"/>
    <property type="match status" value="1"/>
</dbReference>
<organism evidence="5 6">
    <name type="scientific">Candidatus Fervidibacter japonicus</name>
    <dbReference type="NCBI Taxonomy" id="2035412"/>
    <lineage>
        <taxon>Bacteria</taxon>
        <taxon>Candidatus Fervidibacterota</taxon>
        <taxon>Candidatus Fervidibacter</taxon>
    </lineage>
</organism>